<feature type="transmembrane region" description="Helical" evidence="5">
    <location>
        <begin position="201"/>
        <end position="225"/>
    </location>
</feature>
<dbReference type="InterPro" id="IPR002293">
    <property type="entry name" value="AA/rel_permease1"/>
</dbReference>
<dbReference type="PANTHER" id="PTHR47547">
    <property type="match status" value="1"/>
</dbReference>
<keyword evidence="2 5" id="KW-0812">Transmembrane</keyword>
<dbReference type="InterPro" id="IPR052962">
    <property type="entry name" value="AA_Transporter_AGT"/>
</dbReference>
<feature type="transmembrane region" description="Helical" evidence="5">
    <location>
        <begin position="237"/>
        <end position="257"/>
    </location>
</feature>
<evidence type="ECO:0000256" key="3">
    <source>
        <dbReference type="ARBA" id="ARBA00022989"/>
    </source>
</evidence>
<dbReference type="Proteomes" id="UP000184222">
    <property type="component" value="Chromosome"/>
</dbReference>
<dbReference type="OrthoDB" id="5616730at2"/>
<dbReference type="Gene3D" id="1.20.1740.10">
    <property type="entry name" value="Amino acid/polyamine transporter I"/>
    <property type="match status" value="1"/>
</dbReference>
<dbReference type="AlphaFoldDB" id="A0A1L4BR83"/>
<feature type="transmembrane region" description="Helical" evidence="5">
    <location>
        <begin position="347"/>
        <end position="365"/>
    </location>
</feature>
<dbReference type="GO" id="GO:0022857">
    <property type="term" value="F:transmembrane transporter activity"/>
    <property type="evidence" value="ECO:0007669"/>
    <property type="project" value="InterPro"/>
</dbReference>
<reference evidence="6 7" key="1">
    <citation type="journal article" date="2016" name="Appl. Environ. Microbiol.">
        <title>Whole genome relationships among Francisella bacteria of diverse origin define new species and provide specific regions for detection.</title>
        <authorList>
            <person name="Challacombe J.F."/>
            <person name="Petersen J.M."/>
            <person name="Gallegos-Graves V."/>
            <person name="Hodge D."/>
            <person name="Pillai S."/>
            <person name="Kuske C.R."/>
        </authorList>
    </citation>
    <scope>NUCLEOTIDE SEQUENCE [LARGE SCALE GENOMIC DNA]</scope>
    <source>
        <strain evidence="7">TX07-7310</strain>
    </source>
</reference>
<dbReference type="RefSeq" id="WP_072711637.1">
    <property type="nucleotide sequence ID" value="NZ_CP016796.1"/>
</dbReference>
<dbReference type="Pfam" id="PF13520">
    <property type="entry name" value="AA_permease_2"/>
    <property type="match status" value="1"/>
</dbReference>
<dbReference type="PANTHER" id="PTHR47547:SF1">
    <property type="entry name" value="ASPARTATE-PROTON SYMPORTER"/>
    <property type="match status" value="1"/>
</dbReference>
<feature type="transmembrane region" description="Helical" evidence="5">
    <location>
        <begin position="9"/>
        <end position="29"/>
    </location>
</feature>
<organism evidence="6 7">
    <name type="scientific">Francisella uliginis</name>
    <dbReference type="NCBI Taxonomy" id="573570"/>
    <lineage>
        <taxon>Bacteria</taxon>
        <taxon>Pseudomonadati</taxon>
        <taxon>Pseudomonadota</taxon>
        <taxon>Gammaproteobacteria</taxon>
        <taxon>Thiotrichales</taxon>
        <taxon>Francisellaceae</taxon>
        <taxon>Francisella</taxon>
    </lineage>
</organism>
<feature type="transmembrane region" description="Helical" evidence="5">
    <location>
        <begin position="41"/>
        <end position="63"/>
    </location>
</feature>
<evidence type="ECO:0000256" key="2">
    <source>
        <dbReference type="ARBA" id="ARBA00022692"/>
    </source>
</evidence>
<dbReference type="PIRSF" id="PIRSF006060">
    <property type="entry name" value="AA_transporter"/>
    <property type="match status" value="1"/>
</dbReference>
<sequence>MKEEVTKKVTLFSATLLCVTAMMGSGWLFSSQLVAAKAGNYSFLAWILAAFIILLVGLCYAKIVAIHPLRGATTRISAISHNSIFAMPFAFANWFGIVVCFATEALATTQYLSGINSLNFLVDPKGLTIYGKLVSLFILCIYLLVNYFGAQFLSKINNAITAFKIIVPIIIVILFVIYGLSNNHGVSNFTQIPNNNFSIGSIFSAVVAGGLIYTFNGFQVSVSYASEIDNPTRNVPLSLIFSILIALGLYLALQYGYMDGVPHSYLVSHGGWANLDFSSPLLDVATILGLNYLAMLLLLNSIVSPSGTGYVYLGTASRMLYGMSSEGQMPKYFANLHPVFDVSRRSLIANFLLAVFFLMFSDNWAGMMLLVTAYNLIGYLAAPISMGALIPKSRLFGLVVFIVISLLLITLSTKAKIYMFVSFVILMLIYASTEYNRVGFKNLVYLIFPFLLYVGLICLVSNYYLFGIISAIFYLVATNQKFIEYCKIHAVENSD</sequence>
<keyword evidence="3 5" id="KW-1133">Transmembrane helix</keyword>
<keyword evidence="7" id="KW-1185">Reference proteome</keyword>
<evidence type="ECO:0000313" key="6">
    <source>
        <dbReference type="EMBL" id="API86364.1"/>
    </source>
</evidence>
<dbReference type="STRING" id="573570.F7310_02900"/>
<feature type="transmembrane region" description="Helical" evidence="5">
    <location>
        <begin position="84"/>
        <end position="107"/>
    </location>
</feature>
<dbReference type="GO" id="GO:0016020">
    <property type="term" value="C:membrane"/>
    <property type="evidence" value="ECO:0007669"/>
    <property type="project" value="UniProtKB-SubCell"/>
</dbReference>
<dbReference type="KEGG" id="frx:F7310_02900"/>
<feature type="transmembrane region" description="Helical" evidence="5">
    <location>
        <begin position="445"/>
        <end position="477"/>
    </location>
</feature>
<keyword evidence="4 5" id="KW-0472">Membrane</keyword>
<feature type="transmembrane region" description="Helical" evidence="5">
    <location>
        <begin position="127"/>
        <end position="149"/>
    </location>
</feature>
<evidence type="ECO:0000313" key="7">
    <source>
        <dbReference type="Proteomes" id="UP000184222"/>
    </source>
</evidence>
<evidence type="ECO:0000256" key="5">
    <source>
        <dbReference type="SAM" id="Phobius"/>
    </source>
</evidence>
<protein>
    <submittedName>
        <fullName evidence="6">Amino acid transporter</fullName>
    </submittedName>
</protein>
<evidence type="ECO:0000256" key="4">
    <source>
        <dbReference type="ARBA" id="ARBA00023136"/>
    </source>
</evidence>
<accession>A0A1L4BR83</accession>
<evidence type="ECO:0000256" key="1">
    <source>
        <dbReference type="ARBA" id="ARBA00004141"/>
    </source>
</evidence>
<feature type="transmembrane region" description="Helical" evidence="5">
    <location>
        <begin position="395"/>
        <end position="411"/>
    </location>
</feature>
<feature type="transmembrane region" description="Helical" evidence="5">
    <location>
        <begin position="417"/>
        <end position="433"/>
    </location>
</feature>
<name>A0A1L4BR83_9GAMM</name>
<gene>
    <name evidence="6" type="ORF">F7310_02900</name>
</gene>
<comment type="subcellular location">
    <subcellularLocation>
        <location evidence="1">Membrane</location>
        <topology evidence="1">Multi-pass membrane protein</topology>
    </subcellularLocation>
</comment>
<feature type="transmembrane region" description="Helical" evidence="5">
    <location>
        <begin position="161"/>
        <end position="181"/>
    </location>
</feature>
<proteinExistence type="predicted"/>
<dbReference type="EMBL" id="CP016796">
    <property type="protein sequence ID" value="API86364.1"/>
    <property type="molecule type" value="Genomic_DNA"/>
</dbReference>